<protein>
    <submittedName>
        <fullName evidence="2">Winged helix-turn-helix transcriptional regulator</fullName>
    </submittedName>
</protein>
<dbReference type="InterPro" id="IPR036388">
    <property type="entry name" value="WH-like_DNA-bd_sf"/>
</dbReference>
<dbReference type="PANTHER" id="PTHR33164:SF57">
    <property type="entry name" value="MARR-FAMILY TRANSCRIPTIONAL REGULATOR"/>
    <property type="match status" value="1"/>
</dbReference>
<dbReference type="PROSITE" id="PS50995">
    <property type="entry name" value="HTH_MARR_2"/>
    <property type="match status" value="1"/>
</dbReference>
<dbReference type="RefSeq" id="WP_252444286.1">
    <property type="nucleotide sequence ID" value="NZ_JAGSOV010000066.1"/>
</dbReference>
<feature type="domain" description="HTH marR-type" evidence="1">
    <location>
        <begin position="9"/>
        <end position="143"/>
    </location>
</feature>
<dbReference type="EMBL" id="JAGSOV010000066">
    <property type="protein sequence ID" value="MCO1659464.1"/>
    <property type="molecule type" value="Genomic_DNA"/>
</dbReference>
<dbReference type="PANTHER" id="PTHR33164">
    <property type="entry name" value="TRANSCRIPTIONAL REGULATOR, MARR FAMILY"/>
    <property type="match status" value="1"/>
</dbReference>
<dbReference type="InterPro" id="IPR036390">
    <property type="entry name" value="WH_DNA-bd_sf"/>
</dbReference>
<dbReference type="SUPFAM" id="SSF46785">
    <property type="entry name" value="Winged helix' DNA-binding domain"/>
    <property type="match status" value="1"/>
</dbReference>
<dbReference type="Gene3D" id="1.10.10.10">
    <property type="entry name" value="Winged helix-like DNA-binding domain superfamily/Winged helix DNA-binding domain"/>
    <property type="match status" value="1"/>
</dbReference>
<dbReference type="PRINTS" id="PR00598">
    <property type="entry name" value="HTHMARR"/>
</dbReference>
<evidence type="ECO:0000313" key="2">
    <source>
        <dbReference type="EMBL" id="MCO1659464.1"/>
    </source>
</evidence>
<organism evidence="2 3">
    <name type="scientific">Pseudonocardia humida</name>
    <dbReference type="NCBI Taxonomy" id="2800819"/>
    <lineage>
        <taxon>Bacteria</taxon>
        <taxon>Bacillati</taxon>
        <taxon>Actinomycetota</taxon>
        <taxon>Actinomycetes</taxon>
        <taxon>Pseudonocardiales</taxon>
        <taxon>Pseudonocardiaceae</taxon>
        <taxon>Pseudonocardia</taxon>
    </lineage>
</organism>
<evidence type="ECO:0000259" key="1">
    <source>
        <dbReference type="PROSITE" id="PS50995"/>
    </source>
</evidence>
<comment type="caution">
    <text evidence="2">The sequence shown here is derived from an EMBL/GenBank/DDBJ whole genome shotgun (WGS) entry which is preliminary data.</text>
</comment>
<sequence length="149" mass="15991">MADDLQGGGPALFRLVRFWSRRGPLRVSAELTGEERRLQDIQVLEAVAATPGDEASVADVAHQLGIDRSGASRFVSDAVAHGYLTRGAATDDARRAVLTVTPDGHELLAGARAWQERVFGELTAGWPAEDAADLARHLRRLAAELPTGR</sequence>
<name>A0ABT1A9X9_9PSEU</name>
<gene>
    <name evidence="2" type="ORF">KDL28_30775</name>
</gene>
<dbReference type="InterPro" id="IPR039422">
    <property type="entry name" value="MarR/SlyA-like"/>
</dbReference>
<reference evidence="2" key="1">
    <citation type="submission" date="2021-04" db="EMBL/GenBank/DDBJ databases">
        <title>Pseudonocardia sp. nov., isolated from sandy soil of mangrove forest.</title>
        <authorList>
            <person name="Zan Z."/>
            <person name="Huang R."/>
            <person name="Liu W."/>
        </authorList>
    </citation>
    <scope>NUCLEOTIDE SEQUENCE</scope>
    <source>
        <strain evidence="2">S2-4</strain>
    </source>
</reference>
<accession>A0ABT1A9X9</accession>
<dbReference type="InterPro" id="IPR000835">
    <property type="entry name" value="HTH_MarR-typ"/>
</dbReference>
<keyword evidence="3" id="KW-1185">Reference proteome</keyword>
<dbReference type="Proteomes" id="UP001165283">
    <property type="component" value="Unassembled WGS sequence"/>
</dbReference>
<proteinExistence type="predicted"/>
<dbReference type="Pfam" id="PF12802">
    <property type="entry name" value="MarR_2"/>
    <property type="match status" value="1"/>
</dbReference>
<evidence type="ECO:0000313" key="3">
    <source>
        <dbReference type="Proteomes" id="UP001165283"/>
    </source>
</evidence>